<evidence type="ECO:0000313" key="2">
    <source>
        <dbReference type="EMBL" id="RYQ95025.1"/>
    </source>
</evidence>
<dbReference type="InterPro" id="IPR017451">
    <property type="entry name" value="F-box-assoc_interact_dom"/>
</dbReference>
<feature type="domain" description="F-box associated beta-propeller type 3" evidence="1">
    <location>
        <begin position="79"/>
        <end position="222"/>
    </location>
</feature>
<sequence length="349" mass="39965">MNDAERDASTVLQLVEACFPKESVQFMEKPNFRRRLLLEPLSSFMLTRSKLIAVWPPELVSVQSIMLNNPTEPTNVDCISRQRHYKIVGLLCLLDNDNYQNMHAISWNPCTTGFTFESPQIRGRAHVVCRSSFGYDHLSDSYKSYGIIRKEGPSGFEYSYRIYTFGKTSSWRRIEDDFPFDLLDHTYGSVTKYFRNWSAGRVVLYFDLSNETHGHCTLPNRDPEYDNKALDSVQIKEYEDTQSWTQLAIIPFYSHLYYTNGGCPLQPLYLSESDVFLEVSPSFGIVLYNLNDCSSIDFPVIDSSSDGTETGHSMAYIYHESLVSPNGLRSNSSNMPLHFIKPKCKSIVS</sequence>
<evidence type="ECO:0000259" key="1">
    <source>
        <dbReference type="Pfam" id="PF08268"/>
    </source>
</evidence>
<evidence type="ECO:0000313" key="3">
    <source>
        <dbReference type="Proteomes" id="UP000289738"/>
    </source>
</evidence>
<dbReference type="AlphaFoldDB" id="A0A444XZB9"/>
<name>A0A444XZB9_ARAHY</name>
<dbReference type="InterPro" id="IPR013187">
    <property type="entry name" value="F-box-assoc_dom_typ3"/>
</dbReference>
<gene>
    <name evidence="2" type="ORF">Ahy_B08g090006</name>
</gene>
<organism evidence="2 3">
    <name type="scientific">Arachis hypogaea</name>
    <name type="common">Peanut</name>
    <dbReference type="NCBI Taxonomy" id="3818"/>
    <lineage>
        <taxon>Eukaryota</taxon>
        <taxon>Viridiplantae</taxon>
        <taxon>Streptophyta</taxon>
        <taxon>Embryophyta</taxon>
        <taxon>Tracheophyta</taxon>
        <taxon>Spermatophyta</taxon>
        <taxon>Magnoliopsida</taxon>
        <taxon>eudicotyledons</taxon>
        <taxon>Gunneridae</taxon>
        <taxon>Pentapetalae</taxon>
        <taxon>rosids</taxon>
        <taxon>fabids</taxon>
        <taxon>Fabales</taxon>
        <taxon>Fabaceae</taxon>
        <taxon>Papilionoideae</taxon>
        <taxon>50 kb inversion clade</taxon>
        <taxon>dalbergioids sensu lato</taxon>
        <taxon>Dalbergieae</taxon>
        <taxon>Pterocarpus clade</taxon>
        <taxon>Arachis</taxon>
    </lineage>
</organism>
<protein>
    <recommendedName>
        <fullName evidence="1">F-box associated beta-propeller type 3 domain-containing protein</fullName>
    </recommendedName>
</protein>
<proteinExistence type="predicted"/>
<dbReference type="Pfam" id="PF08268">
    <property type="entry name" value="FBA_3"/>
    <property type="match status" value="1"/>
</dbReference>
<dbReference type="Proteomes" id="UP000289738">
    <property type="component" value="Chromosome B08"/>
</dbReference>
<comment type="caution">
    <text evidence="2">The sequence shown here is derived from an EMBL/GenBank/DDBJ whole genome shotgun (WGS) entry which is preliminary data.</text>
</comment>
<dbReference type="NCBIfam" id="TIGR01640">
    <property type="entry name" value="F_box_assoc_1"/>
    <property type="match status" value="1"/>
</dbReference>
<reference evidence="2 3" key="1">
    <citation type="submission" date="2019-01" db="EMBL/GenBank/DDBJ databases">
        <title>Sequencing of cultivated peanut Arachis hypogaea provides insights into genome evolution and oil improvement.</title>
        <authorList>
            <person name="Chen X."/>
        </authorList>
    </citation>
    <scope>NUCLEOTIDE SEQUENCE [LARGE SCALE GENOMIC DNA]</scope>
    <source>
        <strain evidence="3">cv. Fuhuasheng</strain>
        <tissue evidence="2">Leaves</tissue>
    </source>
</reference>
<keyword evidence="3" id="KW-1185">Reference proteome</keyword>
<accession>A0A444XZB9</accession>
<dbReference type="Gramene" id="arahy.Tifrunner.gnm2.ann2.Ah18g380000.1">
    <property type="protein sequence ID" value="arahy.Tifrunner.gnm2.ann2.Ah18g380000.1-CDS"/>
    <property type="gene ID" value="arahy.Tifrunner.gnm2.ann2.Ah18g380000"/>
</dbReference>
<dbReference type="EMBL" id="SDMP01000018">
    <property type="protein sequence ID" value="RYQ95025.1"/>
    <property type="molecule type" value="Genomic_DNA"/>
</dbReference>